<dbReference type="RefSeq" id="WP_062334989.1">
    <property type="nucleotide sequence ID" value="NZ_CP014235.1"/>
</dbReference>
<accession>A0A0X8K8B1</accession>
<reference evidence="3" key="1">
    <citation type="submission" date="2017-10" db="EMBL/GenBank/DDBJ databases">
        <title>Complete genome sequence of Moraxella osloensis NP7 isolated from human skin.</title>
        <authorList>
            <person name="Lee K."/>
            <person name="Lim J.Y."/>
            <person name="Hwang I."/>
        </authorList>
    </citation>
    <scope>NUCLEOTIDE SEQUENCE [LARGE SCALE GENOMIC DNA]</scope>
    <source>
        <strain evidence="3">NP7</strain>
        <plasmid evidence="3">pnp7-2</plasmid>
    </source>
</reference>
<dbReference type="GeneID" id="35779383"/>
<proteinExistence type="predicted"/>
<evidence type="ECO:0000313" key="3">
    <source>
        <dbReference type="Proteomes" id="UP000229340"/>
    </source>
</evidence>
<dbReference type="PANTHER" id="PTHR40275">
    <property type="entry name" value="SSL7038 PROTEIN"/>
    <property type="match status" value="1"/>
</dbReference>
<reference evidence="1" key="3">
    <citation type="journal article" date="2018" name="Misainmurhag Hoiji">
        <title>Complete genome sequence of multidrug-resistant Moraxella osloensis NP7 with multiple plasmids isolated from human skin.</title>
        <authorList>
            <person name="Ganzorig M."/>
            <person name="Lim J.Y."/>
            <person name="Hwang I."/>
            <person name="Lee K."/>
        </authorList>
    </citation>
    <scope>NUCLEOTIDE SEQUENCE</scope>
    <source>
        <strain evidence="1">NP7</strain>
        <plasmid evidence="1">pNP7-2</plasmid>
    </source>
</reference>
<dbReference type="KEGG" id="mos:AXE82_10865"/>
<name>A0A0X8K8B1_FAUOS</name>
<dbReference type="CDD" id="cd00093">
    <property type="entry name" value="HTH_XRE"/>
    <property type="match status" value="1"/>
</dbReference>
<dbReference type="GO" id="GO:0003677">
    <property type="term" value="F:DNA binding"/>
    <property type="evidence" value="ECO:0007669"/>
    <property type="project" value="InterPro"/>
</dbReference>
<geneLocation type="plasmid" evidence="1">
    <name>pNP7-2</name>
</geneLocation>
<dbReference type="InterPro" id="IPR010982">
    <property type="entry name" value="Lambda_DNA-bd_dom_sf"/>
</dbReference>
<evidence type="ECO:0000313" key="2">
    <source>
        <dbReference type="EMBL" id="STZ04811.1"/>
    </source>
</evidence>
<evidence type="ECO:0000313" key="1">
    <source>
        <dbReference type="EMBL" id="ATR79823.1"/>
    </source>
</evidence>
<dbReference type="EMBL" id="CP024445">
    <property type="protein sequence ID" value="ATR79823.1"/>
    <property type="molecule type" value="Genomic_DNA"/>
</dbReference>
<dbReference type="PANTHER" id="PTHR40275:SF1">
    <property type="entry name" value="SSL7038 PROTEIN"/>
    <property type="match status" value="1"/>
</dbReference>
<dbReference type="EMBL" id="UGPY01000002">
    <property type="protein sequence ID" value="STZ04811.1"/>
    <property type="molecule type" value="Genomic_DNA"/>
</dbReference>
<dbReference type="SUPFAM" id="SSF47413">
    <property type="entry name" value="lambda repressor-like DNA-binding domains"/>
    <property type="match status" value="1"/>
</dbReference>
<evidence type="ECO:0000313" key="4">
    <source>
        <dbReference type="Proteomes" id="UP000255230"/>
    </source>
</evidence>
<dbReference type="InterPro" id="IPR014057">
    <property type="entry name" value="HI1420"/>
</dbReference>
<dbReference type="InterPro" id="IPR001387">
    <property type="entry name" value="Cro/C1-type_HTH"/>
</dbReference>
<keyword evidence="1" id="KW-0614">Plasmid</keyword>
<keyword evidence="4" id="KW-1185">Reference proteome</keyword>
<sequence length="95" mass="10677">MKTSKFNPVDYLETEAEISEYLHEAFLDDDPQVFVIALGHLVKHHGVAKVASMTGLNRESLYKTLNGETSPTWATMQRLIKALKIDVNFMTLAPV</sequence>
<dbReference type="Proteomes" id="UP000255230">
    <property type="component" value="Unassembled WGS sequence"/>
</dbReference>
<organism evidence="2 4">
    <name type="scientific">Faucicola osloensis</name>
    <name type="common">Moraxella osloensis</name>
    <dbReference type="NCBI Taxonomy" id="34062"/>
    <lineage>
        <taxon>Bacteria</taxon>
        <taxon>Pseudomonadati</taxon>
        <taxon>Pseudomonadota</taxon>
        <taxon>Gammaproteobacteria</taxon>
        <taxon>Moraxellales</taxon>
        <taxon>Moraxellaceae</taxon>
        <taxon>Faucicola</taxon>
    </lineage>
</organism>
<geneLocation type="plasmid" evidence="3">
    <name>pnp7-2</name>
</geneLocation>
<reference evidence="1" key="2">
    <citation type="journal article" date="2018" name="Genome Announc.">
        <title>Complete Genome Sequences of Three Moraxella osloensis Strains Isolated from Human Skin.</title>
        <authorList>
            <person name="Lim J.Y."/>
            <person name="Hwang I."/>
            <person name="Ganzorig M."/>
            <person name="Huang S.L."/>
            <person name="Cho G.S."/>
            <person name="Franz C.M.A.P."/>
            <person name="Lee K."/>
        </authorList>
    </citation>
    <scope>NUCLEOTIDE SEQUENCE</scope>
    <source>
        <strain evidence="1">NP7</strain>
        <plasmid evidence="1">pNP7-2</plasmid>
    </source>
</reference>
<dbReference type="Pfam" id="PF21716">
    <property type="entry name" value="dnstrm_HI1420"/>
    <property type="match status" value="1"/>
</dbReference>
<reference evidence="2 4" key="4">
    <citation type="submission" date="2018-06" db="EMBL/GenBank/DDBJ databases">
        <authorList>
            <consortium name="Pathogen Informatics"/>
            <person name="Doyle S."/>
        </authorList>
    </citation>
    <scope>NUCLEOTIDE SEQUENCE [LARGE SCALE GENOMIC DNA]</scope>
    <source>
        <strain evidence="2 4">NCTC10465</strain>
    </source>
</reference>
<gene>
    <name evidence="2" type="ORF">NCTC10465_02265</name>
    <name evidence="1" type="ORF">NP7_10680</name>
</gene>
<dbReference type="Proteomes" id="UP000229340">
    <property type="component" value="Plasmid pNP7-2"/>
</dbReference>
<protein>
    <submittedName>
        <fullName evidence="2">Predicted transcriptional regulator</fullName>
    </submittedName>
    <submittedName>
        <fullName evidence="1">Putative addiction module antidote protein</fullName>
    </submittedName>
</protein>
<dbReference type="AlphaFoldDB" id="A0A0X8K8B1"/>
<dbReference type="NCBIfam" id="TIGR02684">
    <property type="entry name" value="dnstrm_HI1420"/>
    <property type="match status" value="1"/>
</dbReference>